<proteinExistence type="predicted"/>
<keyword evidence="2" id="KW-1185">Reference proteome</keyword>
<evidence type="ECO:0000313" key="2">
    <source>
        <dbReference type="Proteomes" id="UP000198211"/>
    </source>
</evidence>
<name>A0A225VRT1_9STRA</name>
<sequence>TNEQLVVAETISIPKRNAILKKQKRYRDVLSDVPIIPAVLKGPYTGCGFQFLAELTDIHNGNRSIQVKRGKYRHNHPNYQM</sequence>
<dbReference type="Proteomes" id="UP000198211">
    <property type="component" value="Unassembled WGS sequence"/>
</dbReference>
<dbReference type="EMBL" id="NBNE01003620">
    <property type="protein sequence ID" value="OWZ07230.1"/>
    <property type="molecule type" value="Genomic_DNA"/>
</dbReference>
<evidence type="ECO:0000313" key="1">
    <source>
        <dbReference type="EMBL" id="OWZ07230.1"/>
    </source>
</evidence>
<comment type="caution">
    <text evidence="1">The sequence shown here is derived from an EMBL/GenBank/DDBJ whole genome shotgun (WGS) entry which is preliminary data.</text>
</comment>
<protein>
    <submittedName>
        <fullName evidence="1">Uncharacterized protein</fullName>
    </submittedName>
</protein>
<accession>A0A225VRT1</accession>
<reference evidence="2" key="1">
    <citation type="submission" date="2017-03" db="EMBL/GenBank/DDBJ databases">
        <title>Phytopthora megakarya and P. palmivora, two closely related causual agents of cacao black pod achieved similar genome size and gene model numbers by different mechanisms.</title>
        <authorList>
            <person name="Ali S."/>
            <person name="Shao J."/>
            <person name="Larry D.J."/>
            <person name="Kronmiller B."/>
            <person name="Shen D."/>
            <person name="Strem M.D."/>
            <person name="Melnick R.L."/>
            <person name="Guiltinan M.J."/>
            <person name="Tyler B.M."/>
            <person name="Meinhardt L.W."/>
            <person name="Bailey B.A."/>
        </authorList>
    </citation>
    <scope>NUCLEOTIDE SEQUENCE [LARGE SCALE GENOMIC DNA]</scope>
    <source>
        <strain evidence="2">zdho120</strain>
    </source>
</reference>
<dbReference type="AlphaFoldDB" id="A0A225VRT1"/>
<feature type="non-terminal residue" evidence="1">
    <location>
        <position position="1"/>
    </location>
</feature>
<gene>
    <name evidence="1" type="ORF">PHMEG_00020402</name>
</gene>
<organism evidence="1 2">
    <name type="scientific">Phytophthora megakarya</name>
    <dbReference type="NCBI Taxonomy" id="4795"/>
    <lineage>
        <taxon>Eukaryota</taxon>
        <taxon>Sar</taxon>
        <taxon>Stramenopiles</taxon>
        <taxon>Oomycota</taxon>
        <taxon>Peronosporomycetes</taxon>
        <taxon>Peronosporales</taxon>
        <taxon>Peronosporaceae</taxon>
        <taxon>Phytophthora</taxon>
    </lineage>
</organism>